<name>A0A2C9CXT6_9CAUD</name>
<dbReference type="KEGG" id="vg:40100782"/>
<evidence type="ECO:0000313" key="3">
    <source>
        <dbReference type="Proteomes" id="UP000240931"/>
    </source>
</evidence>
<dbReference type="Proteomes" id="UP000317227">
    <property type="component" value="Segment"/>
</dbReference>
<dbReference type="GeneID" id="40100782"/>
<evidence type="ECO:0000313" key="2">
    <source>
        <dbReference type="EMBL" id="VUE36410.1"/>
    </source>
</evidence>
<dbReference type="Proteomes" id="UP000240931">
    <property type="component" value="Segment"/>
</dbReference>
<dbReference type="OrthoDB" id="20103at10239"/>
<evidence type="ECO:0000313" key="1">
    <source>
        <dbReference type="EMBL" id="SOK58641.1"/>
    </source>
</evidence>
<reference evidence="2 4" key="3">
    <citation type="submission" date="2019-06" db="EMBL/GenBank/DDBJ databases">
        <authorList>
            <person name="Bower L."/>
            <person name="Leinonen R."/>
        </authorList>
    </citation>
    <scope>NUCLEOTIDE SEQUENCE [LARGE SCALE GENOMIC DNA]</scope>
</reference>
<dbReference type="EMBL" id="LT960551">
    <property type="protein sequence ID" value="SOK58641.1"/>
    <property type="molecule type" value="Genomic_DNA"/>
</dbReference>
<organism evidence="1 3">
    <name type="scientific">Yersinia phage fHe-Yen9-04</name>
    <dbReference type="NCBI Taxonomy" id="2052742"/>
    <lineage>
        <taxon>Viruses</taxon>
        <taxon>Duplodnaviria</taxon>
        <taxon>Heunggongvirae</taxon>
        <taxon>Uroviricota</taxon>
        <taxon>Caudoviricetes</taxon>
        <taxon>Eneladusvirus</taxon>
        <taxon>Eneladusvirus Yen904</taxon>
    </lineage>
</organism>
<protein>
    <submittedName>
        <fullName evidence="1">Uncharacterized protein</fullName>
    </submittedName>
</protein>
<reference evidence="1" key="2">
    <citation type="submission" date="2017-10" db="EMBL/GenBank/DDBJ databases">
        <authorList>
            <person name="Banno H."/>
            <person name="Chua N.-H."/>
        </authorList>
    </citation>
    <scope>NUCLEOTIDE SEQUENCE [LARGE SCALE GENOMIC DNA]</scope>
</reference>
<proteinExistence type="predicted"/>
<accession>A0A2C9CXT6</accession>
<reference evidence="3" key="1">
    <citation type="submission" date="2017-10" db="EMBL/GenBank/DDBJ databases">
        <authorList>
            <person name="Skurnik M."/>
        </authorList>
    </citation>
    <scope>NUCLEOTIDE SEQUENCE [LARGE SCALE GENOMIC DNA]</scope>
</reference>
<evidence type="ECO:0000313" key="4">
    <source>
        <dbReference type="Proteomes" id="UP000317227"/>
    </source>
</evidence>
<dbReference type="EMBL" id="LR596615">
    <property type="protein sequence ID" value="VUE36410.1"/>
    <property type="molecule type" value="Genomic_DNA"/>
</dbReference>
<keyword evidence="3" id="KW-1185">Reference proteome</keyword>
<sequence length="142" mass="16974">MKYFRVNETDASGIGLDFWAYFELQDTDDIDEAISLFDELNHWVYSLDCRRTKAEEITEAQYKTGLQFNNLYNNYHGLNYLRINFNLYPTYDMAVMFANKEHPTGYVRIGHLNYHNVYKVNQNGDFMFVYHHWMDRIGKLGV</sequence>
<gene>
    <name evidence="1" type="primary">g364</name>
</gene>
<dbReference type="RefSeq" id="YP_009623974.1">
    <property type="nucleotide sequence ID" value="NC_042116.1"/>
</dbReference>